<evidence type="ECO:0000313" key="1">
    <source>
        <dbReference type="EMBL" id="SYZ68241.1"/>
    </source>
</evidence>
<dbReference type="EMBL" id="LS997630">
    <property type="protein sequence ID" value="SYZ68241.1"/>
    <property type="molecule type" value="Genomic_DNA"/>
</dbReference>
<sequence>MVANRNGPKDFTLSMLTPNKSTASGLRVSFVRLPDTCPTFRNVVSFKMDGEKAEHVQFQYKKRGGAPRMKSGITVFEATNVKEKYPFPC</sequence>
<proteinExistence type="predicted"/>
<reference evidence="1 2" key="1">
    <citation type="submission" date="2018-09" db="EMBL/GenBank/DDBJ databases">
        <authorList>
            <person name="Peiro R."/>
            <person name="Begona"/>
            <person name="Cbmso G."/>
            <person name="Lopez M."/>
            <person name="Gonzalez S."/>
        </authorList>
    </citation>
    <scope>NUCLEOTIDE SEQUENCE [LARGE SCALE GENOMIC DNA]</scope>
</reference>
<gene>
    <name evidence="1" type="ORF">LBRM2904_31.0460</name>
</gene>
<name>A0A3P3ZDD0_LEIBR</name>
<accession>A0A3P3ZDD0</accession>
<protein>
    <submittedName>
        <fullName evidence="1">Hypothetical_protein</fullName>
    </submittedName>
</protein>
<dbReference type="AlphaFoldDB" id="A0A3P3ZDD0"/>
<dbReference type="Proteomes" id="UP000319462">
    <property type="component" value="Chromosome 31"/>
</dbReference>
<evidence type="ECO:0000313" key="2">
    <source>
        <dbReference type="Proteomes" id="UP000319462"/>
    </source>
</evidence>
<organism evidence="1 2">
    <name type="scientific">Leishmania braziliensis MHOM/BR/75/M2904</name>
    <dbReference type="NCBI Taxonomy" id="420245"/>
    <lineage>
        <taxon>Eukaryota</taxon>
        <taxon>Discoba</taxon>
        <taxon>Euglenozoa</taxon>
        <taxon>Kinetoplastea</taxon>
        <taxon>Metakinetoplastina</taxon>
        <taxon>Trypanosomatida</taxon>
        <taxon>Trypanosomatidae</taxon>
        <taxon>Leishmaniinae</taxon>
        <taxon>Leishmania</taxon>
        <taxon>Leishmania braziliensis species complex</taxon>
    </lineage>
</organism>